<dbReference type="PANTHER" id="PTHR35861:SF1">
    <property type="entry name" value="PHAGE TAIL SHEATH PROTEIN"/>
    <property type="match status" value="1"/>
</dbReference>
<reference evidence="3 4" key="1">
    <citation type="submission" date="2018-11" db="EMBL/GenBank/DDBJ databases">
        <title>Complete Genome Sequence of Vbrio mediterranei 117-T6: a Potential Pathogen Bacteria Isolated from the Conchocelis of Pyropia.</title>
        <authorList>
            <person name="Liu Q."/>
        </authorList>
    </citation>
    <scope>NUCLEOTIDE SEQUENCE [LARGE SCALE GENOMIC DNA]</scope>
    <source>
        <strain evidence="3 4">117-T6</strain>
    </source>
</reference>
<accession>A0A3G4V9H2</accession>
<dbReference type="PANTHER" id="PTHR35861">
    <property type="match status" value="1"/>
</dbReference>
<protein>
    <submittedName>
        <fullName evidence="3">Phage tail protein</fullName>
    </submittedName>
</protein>
<evidence type="ECO:0000313" key="4">
    <source>
        <dbReference type="Proteomes" id="UP000279760"/>
    </source>
</evidence>
<gene>
    <name evidence="3" type="ORF">ECB94_03845</name>
</gene>
<comment type="similarity">
    <text evidence="1">Belongs to the myoviridae tail sheath protein family.</text>
</comment>
<dbReference type="InterPro" id="IPR020287">
    <property type="entry name" value="Tail_sheath_C"/>
</dbReference>
<dbReference type="InterPro" id="IPR052042">
    <property type="entry name" value="Tail_sheath_structural"/>
</dbReference>
<dbReference type="RefSeq" id="WP_124940036.1">
    <property type="nucleotide sequence ID" value="NZ_CP033577.1"/>
</dbReference>
<organism evidence="3 4">
    <name type="scientific">Vibrio mediterranei</name>
    <dbReference type="NCBI Taxonomy" id="689"/>
    <lineage>
        <taxon>Bacteria</taxon>
        <taxon>Pseudomonadati</taxon>
        <taxon>Pseudomonadota</taxon>
        <taxon>Gammaproteobacteria</taxon>
        <taxon>Vibrionales</taxon>
        <taxon>Vibrionaceae</taxon>
        <taxon>Vibrio</taxon>
    </lineage>
</organism>
<dbReference type="Proteomes" id="UP000279760">
    <property type="component" value="Chromosome 1"/>
</dbReference>
<feature type="domain" description="Tail sheath protein C-terminal" evidence="2">
    <location>
        <begin position="277"/>
        <end position="377"/>
    </location>
</feature>
<evidence type="ECO:0000256" key="1">
    <source>
        <dbReference type="ARBA" id="ARBA00008005"/>
    </source>
</evidence>
<dbReference type="Pfam" id="PF17482">
    <property type="entry name" value="Phage_sheath_1C"/>
    <property type="match status" value="1"/>
</dbReference>
<sequence>MSSQFKHGIFGNTDNSGVRPMQMADTSFAVVVGTAPDADPATYPYKKPVLIAGNVHKLAKLDMVGDAKGTLFDALTAVYDQKRCAICVIRVEEGADEAATIANIIGGVDPVTGEKSGIEAILDVQAVTGKRPRLLSVPGYLSNQSVLTKLLPIATRLRCKVFGECPGTTYEEAVAYRQLWGDKRLELFWPRMKNAHGRLVPMSAFMLGLEIQKDQDPNDGYSASISNRKVNGTLGTEIPIDYVDGDTNCMAHLLNENQITTVILDDGYRSWGNLSCSDDPKWQFNSHVRVNDMILDMITSSLKWARDRKILATFVEDVTDSIQNGLNAEVRAGHLYGGGAWADPDLNPPESIIAGNFYVDYDFTPPGIAQNITVTSHFVNDYADVIFE</sequence>
<name>A0A3G4V9H2_9VIBR</name>
<evidence type="ECO:0000313" key="3">
    <source>
        <dbReference type="EMBL" id="AYV20488.1"/>
    </source>
</evidence>
<dbReference type="EMBL" id="CP033577">
    <property type="protein sequence ID" value="AYV20488.1"/>
    <property type="molecule type" value="Genomic_DNA"/>
</dbReference>
<proteinExistence type="inferred from homology"/>
<evidence type="ECO:0000259" key="2">
    <source>
        <dbReference type="Pfam" id="PF17482"/>
    </source>
</evidence>
<dbReference type="AlphaFoldDB" id="A0A3G4V9H2"/>